<name>A0ACB8BRI5_9AGAM</name>
<dbReference type="EMBL" id="MU266365">
    <property type="protein sequence ID" value="KAH7927508.1"/>
    <property type="molecule type" value="Genomic_DNA"/>
</dbReference>
<accession>A0ACB8BRI5</accession>
<reference evidence="1" key="1">
    <citation type="journal article" date="2021" name="New Phytol.">
        <title>Evolutionary innovations through gain and loss of genes in the ectomycorrhizal Boletales.</title>
        <authorList>
            <person name="Wu G."/>
            <person name="Miyauchi S."/>
            <person name="Morin E."/>
            <person name="Kuo A."/>
            <person name="Drula E."/>
            <person name="Varga T."/>
            <person name="Kohler A."/>
            <person name="Feng B."/>
            <person name="Cao Y."/>
            <person name="Lipzen A."/>
            <person name="Daum C."/>
            <person name="Hundley H."/>
            <person name="Pangilinan J."/>
            <person name="Johnson J."/>
            <person name="Barry K."/>
            <person name="LaButti K."/>
            <person name="Ng V."/>
            <person name="Ahrendt S."/>
            <person name="Min B."/>
            <person name="Choi I.G."/>
            <person name="Park H."/>
            <person name="Plett J.M."/>
            <person name="Magnuson J."/>
            <person name="Spatafora J.W."/>
            <person name="Nagy L.G."/>
            <person name="Henrissat B."/>
            <person name="Grigoriev I.V."/>
            <person name="Yang Z.L."/>
            <person name="Xu J."/>
            <person name="Martin F.M."/>
        </authorList>
    </citation>
    <scope>NUCLEOTIDE SEQUENCE</scope>
    <source>
        <strain evidence="1">KUC20120723A-06</strain>
    </source>
</reference>
<sequence>MEPSPVPTPDFSTNRHSASARVPTRHGDLYFSDGNIVILAESSYFLVHQGLLSRHSDVFDKLISDMDSSPGIEGRPVLPVSESPEDVAYLLQALYDGVSFLTYDGAGFWTVSRLLRILTKYRVDRIRNEVLRALSVLWPTTLAHWEARECAVTDSGSTYTPYPAYPHPIEIIALAREIDFPVFLPSAMYDLSRSTPSEAAIGIPSSNSSNVTRLDHADLLRVLRGREHASRYFSTFIVNELEGREPSPWCLRRKEVKPVDSRACQIAFEAITFELLRDVNGIVSNRTSDPIYAMADAELMQTKEGQPGEENTSPMRTCETCRTEFGAAVDAAKEEFWRKLPSWFGVEVPDWG</sequence>
<evidence type="ECO:0000313" key="1">
    <source>
        <dbReference type="EMBL" id="KAH7927508.1"/>
    </source>
</evidence>
<keyword evidence="2" id="KW-1185">Reference proteome</keyword>
<gene>
    <name evidence="1" type="ORF">BV22DRAFT_1118193</name>
</gene>
<comment type="caution">
    <text evidence="1">The sequence shown here is derived from an EMBL/GenBank/DDBJ whole genome shotgun (WGS) entry which is preliminary data.</text>
</comment>
<evidence type="ECO:0000313" key="2">
    <source>
        <dbReference type="Proteomes" id="UP000790709"/>
    </source>
</evidence>
<proteinExistence type="predicted"/>
<protein>
    <submittedName>
        <fullName evidence="1">Uncharacterized protein</fullName>
    </submittedName>
</protein>
<organism evidence="1 2">
    <name type="scientific">Leucogyrophana mollusca</name>
    <dbReference type="NCBI Taxonomy" id="85980"/>
    <lineage>
        <taxon>Eukaryota</taxon>
        <taxon>Fungi</taxon>
        <taxon>Dikarya</taxon>
        <taxon>Basidiomycota</taxon>
        <taxon>Agaricomycotina</taxon>
        <taxon>Agaricomycetes</taxon>
        <taxon>Agaricomycetidae</taxon>
        <taxon>Boletales</taxon>
        <taxon>Boletales incertae sedis</taxon>
        <taxon>Leucogyrophana</taxon>
    </lineage>
</organism>
<dbReference type="Proteomes" id="UP000790709">
    <property type="component" value="Unassembled WGS sequence"/>
</dbReference>